<sequence length="140" mass="16084">MRHVKCLDFESLVYVWSHFSKKKAEIKAMMKKLWNKHNDQDPEALAAEKEKNEDRPAQVAAEHASHQGNWQEAVRVNRLARVAGEEERKQIKKQQGALKDGRLRNSVVLPSPPHEGKKKEDMTDDKRVERGAAPCSQNLH</sequence>
<evidence type="ECO:0000313" key="3">
    <source>
        <dbReference type="Proteomes" id="UP001164743"/>
    </source>
</evidence>
<reference evidence="2" key="1">
    <citation type="submission" date="2022-10" db="EMBL/GenBank/DDBJ databases">
        <title>Puccinia triticina Genome sequencing and assembly.</title>
        <authorList>
            <person name="Li C."/>
        </authorList>
    </citation>
    <scope>NUCLEOTIDE SEQUENCE</scope>
    <source>
        <strain evidence="2">Pt15</strain>
    </source>
</reference>
<feature type="region of interest" description="Disordered" evidence="1">
    <location>
        <begin position="39"/>
        <end position="140"/>
    </location>
</feature>
<dbReference type="EMBL" id="CP110430">
    <property type="protein sequence ID" value="WAQ89268.1"/>
    <property type="molecule type" value="Genomic_DNA"/>
</dbReference>
<dbReference type="RefSeq" id="XP_053024823.1">
    <property type="nucleotide sequence ID" value="XM_053160894.1"/>
</dbReference>
<protein>
    <submittedName>
        <fullName evidence="2">Uncharacterized protein</fullName>
    </submittedName>
</protein>
<feature type="compositionally biased region" description="Basic and acidic residues" evidence="1">
    <location>
        <begin position="114"/>
        <end position="130"/>
    </location>
</feature>
<feature type="compositionally biased region" description="Basic and acidic residues" evidence="1">
    <location>
        <begin position="39"/>
        <end position="56"/>
    </location>
</feature>
<dbReference type="GeneID" id="77801789"/>
<organism evidence="2 3">
    <name type="scientific">Puccinia triticina</name>
    <dbReference type="NCBI Taxonomy" id="208348"/>
    <lineage>
        <taxon>Eukaryota</taxon>
        <taxon>Fungi</taxon>
        <taxon>Dikarya</taxon>
        <taxon>Basidiomycota</taxon>
        <taxon>Pucciniomycotina</taxon>
        <taxon>Pucciniomycetes</taxon>
        <taxon>Pucciniales</taxon>
        <taxon>Pucciniaceae</taxon>
        <taxon>Puccinia</taxon>
    </lineage>
</organism>
<gene>
    <name evidence="2" type="ORF">PtA15_10A692</name>
</gene>
<evidence type="ECO:0000256" key="1">
    <source>
        <dbReference type="SAM" id="MobiDB-lite"/>
    </source>
</evidence>
<accession>A0ABY7CWF9</accession>
<proteinExistence type="predicted"/>
<name>A0ABY7CWF9_9BASI</name>
<keyword evidence="3" id="KW-1185">Reference proteome</keyword>
<evidence type="ECO:0000313" key="2">
    <source>
        <dbReference type="EMBL" id="WAQ89268.1"/>
    </source>
</evidence>
<dbReference type="Proteomes" id="UP001164743">
    <property type="component" value="Chromosome 10A"/>
</dbReference>